<evidence type="ECO:0000313" key="2">
    <source>
        <dbReference type="Proteomes" id="UP001634394"/>
    </source>
</evidence>
<proteinExistence type="predicted"/>
<accession>A0ABD3UYB1</accession>
<evidence type="ECO:0000313" key="1">
    <source>
        <dbReference type="EMBL" id="KAL3853237.1"/>
    </source>
</evidence>
<comment type="caution">
    <text evidence="1">The sequence shown here is derived from an EMBL/GenBank/DDBJ whole genome shotgun (WGS) entry which is preliminary data.</text>
</comment>
<dbReference type="AlphaFoldDB" id="A0ABD3UYB1"/>
<organism evidence="1 2">
    <name type="scientific">Sinanodonta woodiana</name>
    <name type="common">Chinese pond mussel</name>
    <name type="synonym">Anodonta woodiana</name>
    <dbReference type="NCBI Taxonomy" id="1069815"/>
    <lineage>
        <taxon>Eukaryota</taxon>
        <taxon>Metazoa</taxon>
        <taxon>Spiralia</taxon>
        <taxon>Lophotrochozoa</taxon>
        <taxon>Mollusca</taxon>
        <taxon>Bivalvia</taxon>
        <taxon>Autobranchia</taxon>
        <taxon>Heteroconchia</taxon>
        <taxon>Palaeoheterodonta</taxon>
        <taxon>Unionida</taxon>
        <taxon>Unionoidea</taxon>
        <taxon>Unionidae</taxon>
        <taxon>Unioninae</taxon>
        <taxon>Sinanodonta</taxon>
    </lineage>
</organism>
<sequence>MIFSFKIFINEIEPLHGSPVLLTALKSYTDEDGYQPTEQEILGNISDLQDMYGADLELDPSRRALFGRITKRYSEFPGKRSPRRYQLWTPYFETSKRYSEFLGKRWSEFVGKRRDAKTSKRLDEYLGKKDYDEVHI</sequence>
<reference evidence="1 2" key="1">
    <citation type="submission" date="2024-11" db="EMBL/GenBank/DDBJ databases">
        <title>Chromosome-level genome assembly of the freshwater bivalve Anodonta woodiana.</title>
        <authorList>
            <person name="Chen X."/>
        </authorList>
    </citation>
    <scope>NUCLEOTIDE SEQUENCE [LARGE SCALE GENOMIC DNA]</scope>
    <source>
        <strain evidence="1">MN2024</strain>
        <tissue evidence="1">Gills</tissue>
    </source>
</reference>
<name>A0ABD3UYB1_SINWO</name>
<dbReference type="EMBL" id="JBJQND010000015">
    <property type="protein sequence ID" value="KAL3853237.1"/>
    <property type="molecule type" value="Genomic_DNA"/>
</dbReference>
<dbReference type="Proteomes" id="UP001634394">
    <property type="component" value="Unassembled WGS sequence"/>
</dbReference>
<protein>
    <submittedName>
        <fullName evidence="1">Uncharacterized protein</fullName>
    </submittedName>
</protein>
<gene>
    <name evidence="1" type="ORF">ACJMK2_016793</name>
</gene>
<keyword evidence="2" id="KW-1185">Reference proteome</keyword>